<dbReference type="EMBL" id="CP138587">
    <property type="protein sequence ID" value="WPH02527.1"/>
    <property type="molecule type" value="Genomic_DNA"/>
</dbReference>
<feature type="compositionally biased region" description="Polar residues" evidence="1">
    <location>
        <begin position="114"/>
        <end position="132"/>
    </location>
</feature>
<sequence>MADSSTTHSSMAGARLDPNLSSDSQGISSSAGAVDTDRVHQEGIDHIKANSGLGSTSSTTGTTSLDSGLPSSNPADSTLSSGAGGVSGSAYVSSPNAATSSNPTTATSAERDTLPSSTTTGLYGDSTTSSDQGYLGAAGAAITGAVGSAATATGLYNNNSTTTTGATSASTADRAGPADDLSSIAQNVDSSSSQKYSGDALSSNNAETSFSDNTTRTHDTTRFDSSAEGYDPHSTDSGEAGASKADIGDEDKPLKAADGSKDEGGAVRENKSAIPTAGGQRLGERHWGESQIVPDLPPKQEEVDTRGVSSSEGQPTNQVRENTKQNIGTATTGPAGQDLSSTSNQTTDSGEGKEKLVDKIKDKLHIGSKN</sequence>
<evidence type="ECO:0000256" key="1">
    <source>
        <dbReference type="SAM" id="MobiDB-lite"/>
    </source>
</evidence>
<feature type="compositionally biased region" description="Low complexity" evidence="1">
    <location>
        <begin position="21"/>
        <end position="30"/>
    </location>
</feature>
<accession>A0AAQ3M7Q8</accession>
<feature type="region of interest" description="Disordered" evidence="1">
    <location>
        <begin position="1"/>
        <end position="134"/>
    </location>
</feature>
<keyword evidence="3" id="KW-1185">Reference proteome</keyword>
<feature type="compositionally biased region" description="Basic and acidic residues" evidence="1">
    <location>
        <begin position="35"/>
        <end position="48"/>
    </location>
</feature>
<gene>
    <name evidence="2" type="ORF">R9X50_00539200</name>
</gene>
<reference evidence="2 3" key="1">
    <citation type="submission" date="2023-11" db="EMBL/GenBank/DDBJ databases">
        <title>An acidophilic fungus is an integral part of prey digestion in a carnivorous sundew plant.</title>
        <authorList>
            <person name="Tsai I.J."/>
        </authorList>
    </citation>
    <scope>NUCLEOTIDE SEQUENCE [LARGE SCALE GENOMIC DNA]</scope>
    <source>
        <strain evidence="2">169a</strain>
    </source>
</reference>
<feature type="compositionally biased region" description="Basic and acidic residues" evidence="1">
    <location>
        <begin position="246"/>
        <end position="271"/>
    </location>
</feature>
<dbReference type="Proteomes" id="UP001303373">
    <property type="component" value="Chromosome 8"/>
</dbReference>
<protein>
    <submittedName>
        <fullName evidence="2">Uncharacterized protein</fullName>
    </submittedName>
</protein>
<dbReference type="AlphaFoldDB" id="A0AAQ3M7Q8"/>
<feature type="compositionally biased region" description="Low complexity" evidence="1">
    <location>
        <begin position="51"/>
        <end position="72"/>
    </location>
</feature>
<feature type="compositionally biased region" description="Low complexity" evidence="1">
    <location>
        <begin position="153"/>
        <end position="172"/>
    </location>
</feature>
<proteinExistence type="predicted"/>
<evidence type="ECO:0000313" key="3">
    <source>
        <dbReference type="Proteomes" id="UP001303373"/>
    </source>
</evidence>
<feature type="compositionally biased region" description="Polar residues" evidence="1">
    <location>
        <begin position="1"/>
        <end position="10"/>
    </location>
</feature>
<feature type="compositionally biased region" description="Low complexity" evidence="1">
    <location>
        <begin position="88"/>
        <end position="108"/>
    </location>
</feature>
<feature type="compositionally biased region" description="Basic and acidic residues" evidence="1">
    <location>
        <begin position="350"/>
        <end position="370"/>
    </location>
</feature>
<feature type="compositionally biased region" description="Polar residues" evidence="1">
    <location>
        <begin position="183"/>
        <end position="214"/>
    </location>
</feature>
<feature type="compositionally biased region" description="Polar residues" evidence="1">
    <location>
        <begin position="307"/>
        <end position="349"/>
    </location>
</feature>
<organism evidence="2 3">
    <name type="scientific">Acrodontium crateriforme</name>
    <dbReference type="NCBI Taxonomy" id="150365"/>
    <lineage>
        <taxon>Eukaryota</taxon>
        <taxon>Fungi</taxon>
        <taxon>Dikarya</taxon>
        <taxon>Ascomycota</taxon>
        <taxon>Pezizomycotina</taxon>
        <taxon>Dothideomycetes</taxon>
        <taxon>Dothideomycetidae</taxon>
        <taxon>Mycosphaerellales</taxon>
        <taxon>Teratosphaeriaceae</taxon>
        <taxon>Acrodontium</taxon>
    </lineage>
</organism>
<name>A0AAQ3M7Q8_9PEZI</name>
<evidence type="ECO:0000313" key="2">
    <source>
        <dbReference type="EMBL" id="WPH02527.1"/>
    </source>
</evidence>
<feature type="region of interest" description="Disordered" evidence="1">
    <location>
        <begin position="153"/>
        <end position="370"/>
    </location>
</feature>